<proteinExistence type="predicted"/>
<dbReference type="EMBL" id="DF848518">
    <property type="protein sequence ID" value="GAT54149.1"/>
    <property type="molecule type" value="Genomic_DNA"/>
</dbReference>
<accession>A0ABQ0LSP1</accession>
<organism evidence="1 2">
    <name type="scientific">Mycena chlorophos</name>
    <name type="common">Agaric fungus</name>
    <name type="synonym">Agaricus chlorophos</name>
    <dbReference type="NCBI Taxonomy" id="658473"/>
    <lineage>
        <taxon>Eukaryota</taxon>
        <taxon>Fungi</taxon>
        <taxon>Dikarya</taxon>
        <taxon>Basidiomycota</taxon>
        <taxon>Agaricomycotina</taxon>
        <taxon>Agaricomycetes</taxon>
        <taxon>Agaricomycetidae</taxon>
        <taxon>Agaricales</taxon>
        <taxon>Marasmiineae</taxon>
        <taxon>Mycenaceae</taxon>
        <taxon>Mycena</taxon>
    </lineage>
</organism>
<keyword evidence="2" id="KW-1185">Reference proteome</keyword>
<sequence length="299" mass="34010">MSAPSTEPNGYERHPELWFADGTIILRAENTQYRVYRGILERYSPILKAALENAPERKPVAGCPVFDLNDSVLDSTPFLLALFNPEFLPTKITQWNHLCQVRGCLRLAHKYQVNYLRRKTLSLLTLEYPLTLEARDEIDLFAGWRSEDNGFHKLYMLALAQLDQLSDFGHFSPTTIAADDAKAIVTNMGDHFHGAVQIVSFLASPAHIKGCATPDCCPLLRFQNIGYAMTAIEIMRDRPLDVWSKSDWKRLNLCQTCLKTLKKNHQSARQDFWNKLPGRYGLPGWRELREMAAAAGVNE</sequence>
<dbReference type="Proteomes" id="UP000815677">
    <property type="component" value="Unassembled WGS sequence"/>
</dbReference>
<evidence type="ECO:0000313" key="2">
    <source>
        <dbReference type="Proteomes" id="UP000815677"/>
    </source>
</evidence>
<gene>
    <name evidence="1" type="ORF">MCHLO_11025</name>
</gene>
<reference evidence="1" key="1">
    <citation type="submission" date="2014-09" db="EMBL/GenBank/DDBJ databases">
        <title>Genome sequence of the luminous mushroom Mycena chlorophos for searching fungal bioluminescence genes.</title>
        <authorList>
            <person name="Tanaka Y."/>
            <person name="Kasuga D."/>
            <person name="Oba Y."/>
            <person name="Hase S."/>
            <person name="Sato K."/>
            <person name="Oba Y."/>
            <person name="Sakakibara Y."/>
        </authorList>
    </citation>
    <scope>NUCLEOTIDE SEQUENCE</scope>
</reference>
<protein>
    <recommendedName>
        <fullName evidence="3">BTB domain-containing protein</fullName>
    </recommendedName>
</protein>
<evidence type="ECO:0000313" key="1">
    <source>
        <dbReference type="EMBL" id="GAT54149.1"/>
    </source>
</evidence>
<name>A0ABQ0LSP1_MYCCL</name>
<evidence type="ECO:0008006" key="3">
    <source>
        <dbReference type="Google" id="ProtNLM"/>
    </source>
</evidence>